<feature type="non-terminal residue" evidence="1">
    <location>
        <position position="1"/>
    </location>
</feature>
<evidence type="ECO:0008006" key="2">
    <source>
        <dbReference type="Google" id="ProtNLM"/>
    </source>
</evidence>
<evidence type="ECO:0000313" key="1">
    <source>
        <dbReference type="EMBL" id="GAI63260.1"/>
    </source>
</evidence>
<proteinExistence type="predicted"/>
<dbReference type="EMBL" id="BARV01043448">
    <property type="protein sequence ID" value="GAI63260.1"/>
    <property type="molecule type" value="Genomic_DNA"/>
</dbReference>
<sequence length="75" mass="9122">EQDIRIVMDRIWKEKCISLGIYVSVRFFNRISEEDAWAEGGYTPEAYEETFKKLNPKWDGEYRWAFEFHVIEVQK</sequence>
<name>X1RJB1_9ZZZZ</name>
<reference evidence="1" key="1">
    <citation type="journal article" date="2014" name="Front. Microbiol.">
        <title>High frequency of phylogenetically diverse reductive dehalogenase-homologous genes in deep subseafloor sedimentary metagenomes.</title>
        <authorList>
            <person name="Kawai M."/>
            <person name="Futagami T."/>
            <person name="Toyoda A."/>
            <person name="Takaki Y."/>
            <person name="Nishi S."/>
            <person name="Hori S."/>
            <person name="Arai W."/>
            <person name="Tsubouchi T."/>
            <person name="Morono Y."/>
            <person name="Uchiyama I."/>
            <person name="Ito T."/>
            <person name="Fujiyama A."/>
            <person name="Inagaki F."/>
            <person name="Takami H."/>
        </authorList>
    </citation>
    <scope>NUCLEOTIDE SEQUENCE</scope>
    <source>
        <strain evidence="1">Expedition CK06-06</strain>
    </source>
</reference>
<accession>X1RJB1</accession>
<protein>
    <recommendedName>
        <fullName evidence="2">ASCH domain-containing protein</fullName>
    </recommendedName>
</protein>
<organism evidence="1">
    <name type="scientific">marine sediment metagenome</name>
    <dbReference type="NCBI Taxonomy" id="412755"/>
    <lineage>
        <taxon>unclassified sequences</taxon>
        <taxon>metagenomes</taxon>
        <taxon>ecological metagenomes</taxon>
    </lineage>
</organism>
<gene>
    <name evidence="1" type="ORF">S06H3_64850</name>
</gene>
<dbReference type="AlphaFoldDB" id="X1RJB1"/>
<comment type="caution">
    <text evidence="1">The sequence shown here is derived from an EMBL/GenBank/DDBJ whole genome shotgun (WGS) entry which is preliminary data.</text>
</comment>